<evidence type="ECO:0000313" key="3">
    <source>
        <dbReference type="EMBL" id="CAF4625245.1"/>
    </source>
</evidence>
<protein>
    <submittedName>
        <fullName evidence="3">Uncharacterized protein</fullName>
    </submittedName>
</protein>
<reference evidence="3" key="1">
    <citation type="submission" date="2021-02" db="EMBL/GenBank/DDBJ databases">
        <authorList>
            <person name="Nowell W R."/>
        </authorList>
    </citation>
    <scope>NUCLEOTIDE SEQUENCE</scope>
</reference>
<dbReference type="Proteomes" id="UP000663856">
    <property type="component" value="Unassembled WGS sequence"/>
</dbReference>
<dbReference type="AlphaFoldDB" id="A0A821DT43"/>
<evidence type="ECO:0000313" key="2">
    <source>
        <dbReference type="EMBL" id="CAF2053273.1"/>
    </source>
</evidence>
<dbReference type="Proteomes" id="UP000663866">
    <property type="component" value="Unassembled WGS sequence"/>
</dbReference>
<dbReference type="EMBL" id="CAJNRF010003807">
    <property type="protein sequence ID" value="CAF2053273.1"/>
    <property type="molecule type" value="Genomic_DNA"/>
</dbReference>
<proteinExistence type="predicted"/>
<evidence type="ECO:0000313" key="4">
    <source>
        <dbReference type="Proteomes" id="UP000663866"/>
    </source>
</evidence>
<feature type="non-terminal residue" evidence="3">
    <location>
        <position position="21"/>
    </location>
</feature>
<organism evidence="3 4">
    <name type="scientific">Rotaria magnacalcarata</name>
    <dbReference type="NCBI Taxonomy" id="392030"/>
    <lineage>
        <taxon>Eukaryota</taxon>
        <taxon>Metazoa</taxon>
        <taxon>Spiralia</taxon>
        <taxon>Gnathifera</taxon>
        <taxon>Rotifera</taxon>
        <taxon>Eurotatoria</taxon>
        <taxon>Bdelloidea</taxon>
        <taxon>Philodinida</taxon>
        <taxon>Philodinidae</taxon>
        <taxon>Rotaria</taxon>
    </lineage>
</organism>
<evidence type="ECO:0000256" key="1">
    <source>
        <dbReference type="SAM" id="MobiDB-lite"/>
    </source>
</evidence>
<gene>
    <name evidence="3" type="ORF">OVN521_LOCUS46044</name>
    <name evidence="2" type="ORF">WKI299_LOCUS10673</name>
</gene>
<dbReference type="EMBL" id="CAJOBG010079129">
    <property type="protein sequence ID" value="CAF4625245.1"/>
    <property type="molecule type" value="Genomic_DNA"/>
</dbReference>
<accession>A0A821DT43</accession>
<name>A0A821DT43_9BILA</name>
<feature type="region of interest" description="Disordered" evidence="1">
    <location>
        <begin position="1"/>
        <end position="21"/>
    </location>
</feature>
<sequence length="21" mass="2361">MEFANGDKYTGDWVDGIRTGQ</sequence>
<keyword evidence="4" id="KW-1185">Reference proteome</keyword>
<comment type="caution">
    <text evidence="3">The sequence shown here is derived from an EMBL/GenBank/DDBJ whole genome shotgun (WGS) entry which is preliminary data.</text>
</comment>